<reference evidence="1" key="3">
    <citation type="submission" date="2025-09" db="UniProtKB">
        <authorList>
            <consortium name="Ensembl"/>
        </authorList>
    </citation>
    <scope>IDENTIFICATION</scope>
</reference>
<evidence type="ECO:0000313" key="2">
    <source>
        <dbReference type="Proteomes" id="UP000694680"/>
    </source>
</evidence>
<dbReference type="Proteomes" id="UP000694680">
    <property type="component" value="Chromosome 6"/>
</dbReference>
<evidence type="ECO:0000313" key="1">
    <source>
        <dbReference type="Ensembl" id="ENSGWIP00000043092.1"/>
    </source>
</evidence>
<sequence length="93" mass="10422">WSRDQILKVLVLSRTLKHFDSGLTCVTHSYVCGYGVSLDRGAQGRYELITVKIPVKLQKTITSNKYYLPGKDSSFNNCGVQLVVGRLPTDQVF</sequence>
<keyword evidence="2" id="KW-1185">Reference proteome</keyword>
<name>A0A8C5NBJ2_GOUWI</name>
<accession>A0A8C5NBJ2</accession>
<proteinExistence type="predicted"/>
<reference evidence="1" key="1">
    <citation type="submission" date="2020-06" db="EMBL/GenBank/DDBJ databases">
        <authorList>
            <consortium name="Wellcome Sanger Institute Data Sharing"/>
        </authorList>
    </citation>
    <scope>NUCLEOTIDE SEQUENCE [LARGE SCALE GENOMIC DNA]</scope>
</reference>
<organism evidence="1 2">
    <name type="scientific">Gouania willdenowi</name>
    <name type="common">Blunt-snouted clingfish</name>
    <name type="synonym">Lepadogaster willdenowi</name>
    <dbReference type="NCBI Taxonomy" id="441366"/>
    <lineage>
        <taxon>Eukaryota</taxon>
        <taxon>Metazoa</taxon>
        <taxon>Chordata</taxon>
        <taxon>Craniata</taxon>
        <taxon>Vertebrata</taxon>
        <taxon>Euteleostomi</taxon>
        <taxon>Actinopterygii</taxon>
        <taxon>Neopterygii</taxon>
        <taxon>Teleostei</taxon>
        <taxon>Neoteleostei</taxon>
        <taxon>Acanthomorphata</taxon>
        <taxon>Ovalentaria</taxon>
        <taxon>Blenniimorphae</taxon>
        <taxon>Blenniiformes</taxon>
        <taxon>Gobiesocoidei</taxon>
        <taxon>Gobiesocidae</taxon>
        <taxon>Gobiesocinae</taxon>
        <taxon>Gouania</taxon>
    </lineage>
</organism>
<dbReference type="AlphaFoldDB" id="A0A8C5NBJ2"/>
<dbReference type="Ensembl" id="ENSGWIT00000046737.1">
    <property type="protein sequence ID" value="ENSGWIP00000043092.1"/>
    <property type="gene ID" value="ENSGWIG00000021549.1"/>
</dbReference>
<protein>
    <submittedName>
        <fullName evidence="1">Uncharacterized protein</fullName>
    </submittedName>
</protein>
<reference evidence="1" key="2">
    <citation type="submission" date="2025-08" db="UniProtKB">
        <authorList>
            <consortium name="Ensembl"/>
        </authorList>
    </citation>
    <scope>IDENTIFICATION</scope>
</reference>